<organism evidence="2 3">
    <name type="scientific">Fluctibacter corallii</name>
    <dbReference type="NCBI Taxonomy" id="2984329"/>
    <lineage>
        <taxon>Bacteria</taxon>
        <taxon>Pseudomonadati</taxon>
        <taxon>Pseudomonadota</taxon>
        <taxon>Gammaproteobacteria</taxon>
        <taxon>Alteromonadales</taxon>
        <taxon>Alteromonadaceae</taxon>
        <taxon>Fluctibacter</taxon>
    </lineage>
</organism>
<dbReference type="PROSITE" id="PS50801">
    <property type="entry name" value="STAS"/>
    <property type="match status" value="1"/>
</dbReference>
<dbReference type="Gene3D" id="3.30.750.24">
    <property type="entry name" value="STAS domain"/>
    <property type="match status" value="1"/>
</dbReference>
<feature type="domain" description="STAS" evidence="1">
    <location>
        <begin position="3"/>
        <end position="101"/>
    </location>
</feature>
<keyword evidence="3" id="KW-1185">Reference proteome</keyword>
<protein>
    <submittedName>
        <fullName evidence="2">STAS domain-containing protein</fullName>
    </submittedName>
</protein>
<accession>A0ABT3AA68</accession>
<gene>
    <name evidence="2" type="ORF">OE749_12795</name>
</gene>
<comment type="caution">
    <text evidence="2">The sequence shown here is derived from an EMBL/GenBank/DDBJ whole genome shotgun (WGS) entry which is preliminary data.</text>
</comment>
<sequence>MSLERKISNDGKVLTIFMDEKFDFGKVQDFRNAYSTETEEINEVNIDLSQTEYMDSSALGMLLNMQKTLSGHVEKFNIINCRPQVAKILKISRFDKKFSIS</sequence>
<dbReference type="RefSeq" id="WP_263712855.1">
    <property type="nucleotide sequence ID" value="NZ_JAOWKX010000006.1"/>
</dbReference>
<dbReference type="Proteomes" id="UP001652504">
    <property type="component" value="Unassembled WGS sequence"/>
</dbReference>
<dbReference type="CDD" id="cd07043">
    <property type="entry name" value="STAS_anti-anti-sigma_factors"/>
    <property type="match status" value="1"/>
</dbReference>
<dbReference type="PANTHER" id="PTHR33495">
    <property type="entry name" value="ANTI-SIGMA FACTOR ANTAGONIST TM_1081-RELATED-RELATED"/>
    <property type="match status" value="1"/>
</dbReference>
<dbReference type="PANTHER" id="PTHR33495:SF15">
    <property type="entry name" value="STAS DOMAIN-CONTAINING PROTEIN"/>
    <property type="match status" value="1"/>
</dbReference>
<proteinExistence type="predicted"/>
<dbReference type="InterPro" id="IPR002645">
    <property type="entry name" value="STAS_dom"/>
</dbReference>
<reference evidence="2 3" key="1">
    <citation type="submission" date="2022-10" db="EMBL/GenBank/DDBJ databases">
        <title>Aestuariibacter sp. AA17 isolated from Montipora capitata coral fragment.</title>
        <authorList>
            <person name="Emsley S.A."/>
            <person name="Pfannmuller K.M."/>
            <person name="Loughran R.M."/>
            <person name="Shlafstein M."/>
            <person name="Papke E."/>
            <person name="Saw J.H."/>
            <person name="Ushijima B."/>
            <person name="Videau P."/>
        </authorList>
    </citation>
    <scope>NUCLEOTIDE SEQUENCE [LARGE SCALE GENOMIC DNA]</scope>
    <source>
        <strain evidence="2 3">AA17</strain>
    </source>
</reference>
<evidence type="ECO:0000259" key="1">
    <source>
        <dbReference type="PROSITE" id="PS50801"/>
    </source>
</evidence>
<dbReference type="SUPFAM" id="SSF52091">
    <property type="entry name" value="SpoIIaa-like"/>
    <property type="match status" value="1"/>
</dbReference>
<evidence type="ECO:0000313" key="3">
    <source>
        <dbReference type="Proteomes" id="UP001652504"/>
    </source>
</evidence>
<dbReference type="Pfam" id="PF01740">
    <property type="entry name" value="STAS"/>
    <property type="match status" value="1"/>
</dbReference>
<evidence type="ECO:0000313" key="2">
    <source>
        <dbReference type="EMBL" id="MCV2885570.1"/>
    </source>
</evidence>
<dbReference type="InterPro" id="IPR036513">
    <property type="entry name" value="STAS_dom_sf"/>
</dbReference>
<dbReference type="EMBL" id="JAOWKX010000006">
    <property type="protein sequence ID" value="MCV2885570.1"/>
    <property type="molecule type" value="Genomic_DNA"/>
</dbReference>
<name>A0ABT3AA68_9ALTE</name>